<comment type="caution">
    <text evidence="1">The sequence shown here is derived from an EMBL/GenBank/DDBJ whole genome shotgun (WGS) entry which is preliminary data.</text>
</comment>
<evidence type="ECO:0000313" key="2">
    <source>
        <dbReference type="Proteomes" id="UP000652761"/>
    </source>
</evidence>
<gene>
    <name evidence="1" type="ORF">Taro_022629</name>
</gene>
<protein>
    <recommendedName>
        <fullName evidence="3">DUF4283 domain-containing protein</fullName>
    </recommendedName>
</protein>
<sequence length="140" mass="16566">MHDKVSSSDMTKWTSDMTKLALYMTKCAYVRCSILEFKSALSQRLHLKEDFIISVLLLRFDAEEDYLTVFVRRSLYIKGRLYRFFKWDAQFNFDADPTVIPIWIGFPMLLVNYYYEDFLRSLASSLGQVLRIYEPTLALT</sequence>
<dbReference type="OrthoDB" id="786567at2759"/>
<evidence type="ECO:0000313" key="1">
    <source>
        <dbReference type="EMBL" id="MQL90043.1"/>
    </source>
</evidence>
<accession>A0A843VBY4</accession>
<reference evidence="1" key="1">
    <citation type="submission" date="2017-07" db="EMBL/GenBank/DDBJ databases">
        <title>Taro Niue Genome Assembly and Annotation.</title>
        <authorList>
            <person name="Atibalentja N."/>
            <person name="Keating K."/>
            <person name="Fields C.J."/>
        </authorList>
    </citation>
    <scope>NUCLEOTIDE SEQUENCE</scope>
    <source>
        <strain evidence="1">Niue_2</strain>
        <tissue evidence="1">Leaf</tissue>
    </source>
</reference>
<proteinExistence type="predicted"/>
<dbReference type="Proteomes" id="UP000652761">
    <property type="component" value="Unassembled WGS sequence"/>
</dbReference>
<dbReference type="EMBL" id="NMUH01001204">
    <property type="protein sequence ID" value="MQL90043.1"/>
    <property type="molecule type" value="Genomic_DNA"/>
</dbReference>
<keyword evidence="2" id="KW-1185">Reference proteome</keyword>
<dbReference type="PANTHER" id="PTHR31286">
    <property type="entry name" value="GLYCINE-RICH CELL WALL STRUCTURAL PROTEIN 1.8-LIKE"/>
    <property type="match status" value="1"/>
</dbReference>
<evidence type="ECO:0008006" key="3">
    <source>
        <dbReference type="Google" id="ProtNLM"/>
    </source>
</evidence>
<dbReference type="PANTHER" id="PTHR31286:SF180">
    <property type="entry name" value="OS10G0362600 PROTEIN"/>
    <property type="match status" value="1"/>
</dbReference>
<dbReference type="AlphaFoldDB" id="A0A843VBY4"/>
<name>A0A843VBY4_COLES</name>
<organism evidence="1 2">
    <name type="scientific">Colocasia esculenta</name>
    <name type="common">Wild taro</name>
    <name type="synonym">Arum esculentum</name>
    <dbReference type="NCBI Taxonomy" id="4460"/>
    <lineage>
        <taxon>Eukaryota</taxon>
        <taxon>Viridiplantae</taxon>
        <taxon>Streptophyta</taxon>
        <taxon>Embryophyta</taxon>
        <taxon>Tracheophyta</taxon>
        <taxon>Spermatophyta</taxon>
        <taxon>Magnoliopsida</taxon>
        <taxon>Liliopsida</taxon>
        <taxon>Araceae</taxon>
        <taxon>Aroideae</taxon>
        <taxon>Colocasieae</taxon>
        <taxon>Colocasia</taxon>
    </lineage>
</organism>
<dbReference type="InterPro" id="IPR040256">
    <property type="entry name" value="At4g02000-like"/>
</dbReference>